<evidence type="ECO:0000313" key="1">
    <source>
        <dbReference type="EMBL" id="PWG61397.1"/>
    </source>
</evidence>
<reference evidence="1 2" key="1">
    <citation type="submission" date="2018-05" db="EMBL/GenBank/DDBJ databases">
        <title>Spiribacter halobius sp. nov., a moderately halophilic bacterium isolated from marine solar saltern.</title>
        <authorList>
            <person name="Zheng W.-S."/>
            <person name="Lu D.-C."/>
            <person name="Du Z.-J."/>
        </authorList>
    </citation>
    <scope>NUCLEOTIDE SEQUENCE [LARGE SCALE GENOMIC DNA]</scope>
    <source>
        <strain evidence="1 2">E85</strain>
    </source>
</reference>
<gene>
    <name evidence="1" type="ORF">DEM34_16645</name>
</gene>
<sequence>MFETLERRQAGLAHHPVFQLLRSPEAVRLFMQHHVFAVWDFMSLLKALQQRMTGCTLPWRPAPHPPRLIRLINELVLEEESGLDMGGRPMSHYELYLEAMSEVGADTRAVTRFVDDQDLRRLPPAVREFVDFHLTIATRGMDEEVAGALLFGRERVLPELFTALITGLGDRGARCPHFRYYLDRHVAREQHHHAARSRELLEYVVGEDPVRRQWCEDATLRSLELRHRLWDATAAAIIEARADIDRRESHGR</sequence>
<comment type="caution">
    <text evidence="1">The sequence shown here is derived from an EMBL/GenBank/DDBJ whole genome shotgun (WGS) entry which is preliminary data.</text>
</comment>
<dbReference type="InterPro" id="IPR024423">
    <property type="entry name" value="DUF3050"/>
</dbReference>
<evidence type="ECO:0000313" key="2">
    <source>
        <dbReference type="Proteomes" id="UP000245474"/>
    </source>
</evidence>
<dbReference type="RefSeq" id="WP_109679955.1">
    <property type="nucleotide sequence ID" value="NZ_CP086615.1"/>
</dbReference>
<dbReference type="EMBL" id="QFFI01000036">
    <property type="protein sequence ID" value="PWG61397.1"/>
    <property type="molecule type" value="Genomic_DNA"/>
</dbReference>
<protein>
    <recommendedName>
        <fullName evidence="3">Antimetabolite toxin biosynthesis protein MgoB</fullName>
    </recommendedName>
</protein>
<proteinExistence type="predicted"/>
<dbReference type="Proteomes" id="UP000245474">
    <property type="component" value="Unassembled WGS sequence"/>
</dbReference>
<evidence type="ECO:0008006" key="3">
    <source>
        <dbReference type="Google" id="ProtNLM"/>
    </source>
</evidence>
<organism evidence="1 2">
    <name type="scientific">Sediminicurvatus halobius</name>
    <dbReference type="NCBI Taxonomy" id="2182432"/>
    <lineage>
        <taxon>Bacteria</taxon>
        <taxon>Pseudomonadati</taxon>
        <taxon>Pseudomonadota</taxon>
        <taxon>Gammaproteobacteria</taxon>
        <taxon>Chromatiales</taxon>
        <taxon>Ectothiorhodospiraceae</taxon>
        <taxon>Sediminicurvatus</taxon>
    </lineage>
</organism>
<dbReference type="Gene3D" id="1.20.910.10">
    <property type="entry name" value="Heme oxygenase-like"/>
    <property type="match status" value="1"/>
</dbReference>
<dbReference type="SUPFAM" id="SSF48613">
    <property type="entry name" value="Heme oxygenase-like"/>
    <property type="match status" value="1"/>
</dbReference>
<dbReference type="AlphaFoldDB" id="A0A2U2MX14"/>
<keyword evidence="2" id="KW-1185">Reference proteome</keyword>
<dbReference type="InterPro" id="IPR016084">
    <property type="entry name" value="Haem_Oase-like_multi-hlx"/>
</dbReference>
<dbReference type="Pfam" id="PF11251">
    <property type="entry name" value="DUF3050"/>
    <property type="match status" value="1"/>
</dbReference>
<dbReference type="OrthoDB" id="9791270at2"/>
<accession>A0A2U2MX14</accession>
<name>A0A2U2MX14_9GAMM</name>